<accession>A0A3M7RVP2</accession>
<dbReference type="EMBL" id="REGN01002513">
    <property type="protein sequence ID" value="RNA27654.1"/>
    <property type="molecule type" value="Genomic_DNA"/>
</dbReference>
<organism evidence="1 2">
    <name type="scientific">Brachionus plicatilis</name>
    <name type="common">Marine rotifer</name>
    <name type="synonym">Brachionus muelleri</name>
    <dbReference type="NCBI Taxonomy" id="10195"/>
    <lineage>
        <taxon>Eukaryota</taxon>
        <taxon>Metazoa</taxon>
        <taxon>Spiralia</taxon>
        <taxon>Gnathifera</taxon>
        <taxon>Rotifera</taxon>
        <taxon>Eurotatoria</taxon>
        <taxon>Monogononta</taxon>
        <taxon>Pseudotrocha</taxon>
        <taxon>Ploima</taxon>
        <taxon>Brachionidae</taxon>
        <taxon>Brachionus</taxon>
    </lineage>
</organism>
<name>A0A3M7RVP2_BRAPC</name>
<protein>
    <submittedName>
        <fullName evidence="1">Uncharacterized protein</fullName>
    </submittedName>
</protein>
<sequence>MVYEQFTKYLKLIPFVPQKDILSAAKISWFKTSFQAFLPNRYLARSYIVSENLPRSNNSIEAWHKAFSQDIHSHPETNRLINHFLKEQHLMEICLEQIKHGVVFPRDPREVKKDLAINCVSSNFNKTEYLDYFNKLIKLLKN</sequence>
<comment type="caution">
    <text evidence="1">The sequence shown here is derived from an EMBL/GenBank/DDBJ whole genome shotgun (WGS) entry which is preliminary data.</text>
</comment>
<gene>
    <name evidence="1" type="ORF">BpHYR1_048974</name>
</gene>
<keyword evidence="2" id="KW-1185">Reference proteome</keyword>
<reference evidence="1 2" key="1">
    <citation type="journal article" date="2018" name="Sci. Rep.">
        <title>Genomic signatures of local adaptation to the degree of environmental predictability in rotifers.</title>
        <authorList>
            <person name="Franch-Gras L."/>
            <person name="Hahn C."/>
            <person name="Garcia-Roger E.M."/>
            <person name="Carmona M.J."/>
            <person name="Serra M."/>
            <person name="Gomez A."/>
        </authorList>
    </citation>
    <scope>NUCLEOTIDE SEQUENCE [LARGE SCALE GENOMIC DNA]</scope>
    <source>
        <strain evidence="1">HYR1</strain>
    </source>
</reference>
<proteinExistence type="predicted"/>
<dbReference type="AlphaFoldDB" id="A0A3M7RVP2"/>
<dbReference type="Proteomes" id="UP000276133">
    <property type="component" value="Unassembled WGS sequence"/>
</dbReference>
<dbReference type="OrthoDB" id="6741930at2759"/>
<evidence type="ECO:0000313" key="2">
    <source>
        <dbReference type="Proteomes" id="UP000276133"/>
    </source>
</evidence>
<evidence type="ECO:0000313" key="1">
    <source>
        <dbReference type="EMBL" id="RNA27654.1"/>
    </source>
</evidence>